<evidence type="ECO:0000256" key="12">
    <source>
        <dbReference type="SAM" id="MobiDB-lite"/>
    </source>
</evidence>
<dbReference type="RefSeq" id="WP_008597987.1">
    <property type="nucleotide sequence ID" value="NZ_AMRM01000018.1"/>
</dbReference>
<accession>K2MKY6</accession>
<keyword evidence="6 11" id="KW-0798">TonB box</keyword>
<evidence type="ECO:0000256" key="2">
    <source>
        <dbReference type="ARBA" id="ARBA00009810"/>
    </source>
</evidence>
<evidence type="ECO:0000256" key="1">
    <source>
        <dbReference type="ARBA" id="ARBA00004571"/>
    </source>
</evidence>
<dbReference type="GO" id="GO:0009279">
    <property type="term" value="C:cell outer membrane"/>
    <property type="evidence" value="ECO:0007669"/>
    <property type="project" value="UniProtKB-SubCell"/>
</dbReference>
<dbReference type="STRING" id="391937.NA2_15554"/>
<dbReference type="EMBL" id="AMRM01000018">
    <property type="protein sequence ID" value="EKF17897.1"/>
    <property type="molecule type" value="Genomic_DNA"/>
</dbReference>
<proteinExistence type="inferred from homology"/>
<dbReference type="InterPro" id="IPR011276">
    <property type="entry name" value="TonB_haem/Hb_rcpt"/>
</dbReference>
<dbReference type="InterPro" id="IPR039426">
    <property type="entry name" value="TonB-dep_rcpt-like"/>
</dbReference>
<dbReference type="InterPro" id="IPR012910">
    <property type="entry name" value="Plug_dom"/>
</dbReference>
<dbReference type="PANTHER" id="PTHR30069">
    <property type="entry name" value="TONB-DEPENDENT OUTER MEMBRANE RECEPTOR"/>
    <property type="match status" value="1"/>
</dbReference>
<dbReference type="CDD" id="cd01347">
    <property type="entry name" value="ligand_gated_channel"/>
    <property type="match status" value="1"/>
</dbReference>
<dbReference type="Pfam" id="PF00593">
    <property type="entry name" value="TonB_dep_Rec_b-barrel"/>
    <property type="match status" value="1"/>
</dbReference>
<dbReference type="GO" id="GO:0015232">
    <property type="term" value="F:heme transmembrane transporter activity"/>
    <property type="evidence" value="ECO:0007669"/>
    <property type="project" value="InterPro"/>
</dbReference>
<dbReference type="AlphaFoldDB" id="K2MKY6"/>
<evidence type="ECO:0000256" key="4">
    <source>
        <dbReference type="ARBA" id="ARBA00022452"/>
    </source>
</evidence>
<evidence type="ECO:0000256" key="10">
    <source>
        <dbReference type="PROSITE-ProRule" id="PRU01360"/>
    </source>
</evidence>
<evidence type="ECO:0000259" key="14">
    <source>
        <dbReference type="Pfam" id="PF07715"/>
    </source>
</evidence>
<evidence type="ECO:0000256" key="8">
    <source>
        <dbReference type="ARBA" id="ARBA00023170"/>
    </source>
</evidence>
<dbReference type="InterPro" id="IPR036942">
    <property type="entry name" value="Beta-barrel_TonB_sf"/>
</dbReference>
<feature type="region of interest" description="Disordered" evidence="12">
    <location>
        <begin position="31"/>
        <end position="50"/>
    </location>
</feature>
<dbReference type="PROSITE" id="PS52016">
    <property type="entry name" value="TONB_DEPENDENT_REC_3"/>
    <property type="match status" value="1"/>
</dbReference>
<keyword evidence="4 10" id="KW-1134">Transmembrane beta strand</keyword>
<dbReference type="GO" id="GO:0044718">
    <property type="term" value="P:siderophore transmembrane transport"/>
    <property type="evidence" value="ECO:0007669"/>
    <property type="project" value="TreeGrafter"/>
</dbReference>
<protein>
    <submittedName>
        <fullName evidence="15">Outer membrane receptor for ferrienterochelin and colicins</fullName>
    </submittedName>
</protein>
<evidence type="ECO:0000259" key="13">
    <source>
        <dbReference type="Pfam" id="PF00593"/>
    </source>
</evidence>
<reference evidence="15 16" key="1">
    <citation type="journal article" date="2012" name="J. Bacteriol.">
        <title>Genome Sequence of Nitratireductor pacificus Type Strain pht-3B.</title>
        <authorList>
            <person name="Lai Q."/>
            <person name="Li G."/>
            <person name="Shao Z."/>
        </authorList>
    </citation>
    <scope>NUCLEOTIDE SEQUENCE [LARGE SCALE GENOMIC DNA]</scope>
    <source>
        <strain evidence="16">pht-3B</strain>
    </source>
</reference>
<evidence type="ECO:0000256" key="11">
    <source>
        <dbReference type="RuleBase" id="RU003357"/>
    </source>
</evidence>
<dbReference type="Gene3D" id="2.40.170.20">
    <property type="entry name" value="TonB-dependent receptor, beta-barrel domain"/>
    <property type="match status" value="1"/>
</dbReference>
<keyword evidence="5 10" id="KW-0812">Transmembrane</keyword>
<dbReference type="PATRIC" id="fig|391937.3.peg.3194"/>
<comment type="caution">
    <text evidence="15">The sequence shown here is derived from an EMBL/GenBank/DDBJ whole genome shotgun (WGS) entry which is preliminary data.</text>
</comment>
<feature type="domain" description="TonB-dependent receptor plug" evidence="14">
    <location>
        <begin position="75"/>
        <end position="185"/>
    </location>
</feature>
<sequence length="730" mass="78707">MALIIDSSRKLLAGSVFACSLLCGQAALSQQQPVQAEDGRPPEAADEGFDGRTHRLPLLVISGDSTLLPEGDAVYRAPAAVGSVDEKALQERFGGDVRNALRSVPGVFTYSPSTNPAIEVNIRGLTGYGRVNAMIDGVPQNFRNVGGHGSSGGNLLYVHPELLAGVDVARGAVSGAAGAGTLAGAANFRTLEVDDVLRPGASIGAMTRFRAGTNGYHYSGLLAGAARGKMFPDQAGEVSIVGALAHSDFKNYETAEGEVFRPNDQVENTPAGGLLKLAFEPNGEHRLKIGGRWYDNRFTSSNYEQTLRNQTYTIDYGFDPASAFVDLAANVYFNETEMQYDSNIGGGYRGRQSRDRSFGGNIANTSRFTIGEGIDLSWYYGLSYGSTDFQVLRRRGGNPPGRLQKASAFSDVTMDWSIFSLTAGLRYDYWHMSGRQTPYAAGTGDCPPGGPACGNTKVSRSGGELLPKVTLEAQPLDWLQVYATYAHTARPPTVQEMLWTMVAFGDGIGSAIANNLGLQPEVRKGWDVGVNLHRDGVLLPDDRVRLKVGYFNHGIENYIVNDLADVTGIPWKVAKWVNVPGTTRMSGWEIQGGYDAGPFYVNASYTNADTDQPIGFGTGWGNGDAGFLPETYATVDVGLRLFDERLTLGAQMRHVGASRQADGMLEPKDIPAYTLYDAYGSYEIREDFNVFFTVENLFNETYAIAGSGPESIHSKRGRGRTFILGASAKF</sequence>
<feature type="compositionally biased region" description="Basic and acidic residues" evidence="12">
    <location>
        <begin position="37"/>
        <end position="50"/>
    </location>
</feature>
<dbReference type="SUPFAM" id="SSF56935">
    <property type="entry name" value="Porins"/>
    <property type="match status" value="1"/>
</dbReference>
<evidence type="ECO:0000256" key="6">
    <source>
        <dbReference type="ARBA" id="ARBA00023077"/>
    </source>
</evidence>
<name>K2MKY6_9HYPH</name>
<evidence type="ECO:0000256" key="3">
    <source>
        <dbReference type="ARBA" id="ARBA00022448"/>
    </source>
</evidence>
<evidence type="ECO:0000313" key="16">
    <source>
        <dbReference type="Proteomes" id="UP000006786"/>
    </source>
</evidence>
<dbReference type="Pfam" id="PF07715">
    <property type="entry name" value="Plug"/>
    <property type="match status" value="1"/>
</dbReference>
<keyword evidence="3 10" id="KW-0813">Transport</keyword>
<dbReference type="eggNOG" id="COG4771">
    <property type="taxonomic scope" value="Bacteria"/>
</dbReference>
<keyword evidence="7 10" id="KW-0472">Membrane</keyword>
<dbReference type="GO" id="GO:0015344">
    <property type="term" value="F:siderophore uptake transmembrane transporter activity"/>
    <property type="evidence" value="ECO:0007669"/>
    <property type="project" value="TreeGrafter"/>
</dbReference>
<dbReference type="OrthoDB" id="9796221at2"/>
<evidence type="ECO:0000313" key="15">
    <source>
        <dbReference type="EMBL" id="EKF17897.1"/>
    </source>
</evidence>
<evidence type="ECO:0000256" key="7">
    <source>
        <dbReference type="ARBA" id="ARBA00023136"/>
    </source>
</evidence>
<dbReference type="InterPro" id="IPR037066">
    <property type="entry name" value="Plug_dom_sf"/>
</dbReference>
<dbReference type="InterPro" id="IPR000531">
    <property type="entry name" value="Beta-barrel_TonB"/>
</dbReference>
<dbReference type="Gene3D" id="2.170.130.10">
    <property type="entry name" value="TonB-dependent receptor, plug domain"/>
    <property type="match status" value="1"/>
</dbReference>
<keyword evidence="16" id="KW-1185">Reference proteome</keyword>
<evidence type="ECO:0000256" key="9">
    <source>
        <dbReference type="ARBA" id="ARBA00023237"/>
    </source>
</evidence>
<gene>
    <name evidence="15" type="ORF">NA2_15554</name>
</gene>
<feature type="domain" description="TonB-dependent receptor-like beta-barrel" evidence="13">
    <location>
        <begin position="283"/>
        <end position="697"/>
    </location>
</feature>
<keyword evidence="9 10" id="KW-0998">Cell outer membrane</keyword>
<dbReference type="NCBIfam" id="TIGR01785">
    <property type="entry name" value="TonB-hemin"/>
    <property type="match status" value="1"/>
</dbReference>
<dbReference type="PANTHER" id="PTHR30069:SF41">
    <property type="entry name" value="HEME_HEMOPEXIN UTILIZATION PROTEIN C"/>
    <property type="match status" value="1"/>
</dbReference>
<organism evidence="15 16">
    <name type="scientific">Nitratireductor pacificus pht-3B</name>
    <dbReference type="NCBI Taxonomy" id="391937"/>
    <lineage>
        <taxon>Bacteria</taxon>
        <taxon>Pseudomonadati</taxon>
        <taxon>Pseudomonadota</taxon>
        <taxon>Alphaproteobacteria</taxon>
        <taxon>Hyphomicrobiales</taxon>
        <taxon>Phyllobacteriaceae</taxon>
        <taxon>Nitratireductor</taxon>
    </lineage>
</organism>
<keyword evidence="8 15" id="KW-0675">Receptor</keyword>
<comment type="subcellular location">
    <subcellularLocation>
        <location evidence="1 10">Cell outer membrane</location>
        <topology evidence="1 10">Multi-pass membrane protein</topology>
    </subcellularLocation>
</comment>
<comment type="similarity">
    <text evidence="2 10 11">Belongs to the TonB-dependent receptor family.</text>
</comment>
<dbReference type="Proteomes" id="UP000006786">
    <property type="component" value="Unassembled WGS sequence"/>
</dbReference>
<evidence type="ECO:0000256" key="5">
    <source>
        <dbReference type="ARBA" id="ARBA00022692"/>
    </source>
</evidence>